<dbReference type="GeneID" id="106584694"/>
<proteinExistence type="predicted"/>
<name>A0ABM3DQL5_SALSA</name>
<gene>
    <name evidence="3" type="primary">LOC106584694</name>
</gene>
<accession>A0ABM3DQL5</accession>
<dbReference type="RefSeq" id="XP_045561095.1">
    <property type="nucleotide sequence ID" value="XM_045705139.1"/>
</dbReference>
<keyword evidence="2" id="KW-1185">Reference proteome</keyword>
<feature type="region of interest" description="Disordered" evidence="1">
    <location>
        <begin position="35"/>
        <end position="85"/>
    </location>
</feature>
<reference evidence="3" key="1">
    <citation type="submission" date="2025-08" db="UniProtKB">
        <authorList>
            <consortium name="RefSeq"/>
        </authorList>
    </citation>
    <scope>IDENTIFICATION</scope>
</reference>
<evidence type="ECO:0000313" key="3">
    <source>
        <dbReference type="RefSeq" id="XP_045561095.1"/>
    </source>
</evidence>
<feature type="compositionally biased region" description="Polar residues" evidence="1">
    <location>
        <begin position="66"/>
        <end position="78"/>
    </location>
</feature>
<feature type="region of interest" description="Disordered" evidence="1">
    <location>
        <begin position="601"/>
        <end position="622"/>
    </location>
</feature>
<organism evidence="2 3">
    <name type="scientific">Salmo salar</name>
    <name type="common">Atlantic salmon</name>
    <dbReference type="NCBI Taxonomy" id="8030"/>
    <lineage>
        <taxon>Eukaryota</taxon>
        <taxon>Metazoa</taxon>
        <taxon>Chordata</taxon>
        <taxon>Craniata</taxon>
        <taxon>Vertebrata</taxon>
        <taxon>Euteleostomi</taxon>
        <taxon>Actinopterygii</taxon>
        <taxon>Neopterygii</taxon>
        <taxon>Teleostei</taxon>
        <taxon>Protacanthopterygii</taxon>
        <taxon>Salmoniformes</taxon>
        <taxon>Salmonidae</taxon>
        <taxon>Salmoninae</taxon>
        <taxon>Salmo</taxon>
    </lineage>
</organism>
<sequence>MISLLWDNSPQASTSNTDVKRIMWSKCVKPELPWHSKAASSMRRSIRKTSPVKTAVHTEQEPHIRATQNEGKPSQSQAKHYETPVWAQRAKERIKSALKPLESPANKEPTLTTAPQTPECSNKAGWFNVLENQPRTKSARQSVRVQQMTPDDISLFYFLENQHAQQVETIEDIVTCLIGEIYYDETGTQPDTQIPGLSETALDLIDNVVDELKNTPSDLFGLHTDESLVLPSSYKHQVAKSVHKELLSCTGSQESLWKAVSLGHMVKEIASSISLEVSKVTSKIGAVYHTSVDHTDSPISPGPRTDTNSTWVSCADSDISEDLVLRILDFISYCRSPDSTWNGPQSRCSTDMTGDLMDAVMVELFTNTAMLTIPVGKHQQKWCKPSLTDLEKAARLVYKKMVKETGSAAALQDALKLRRKLVVTALADVVAKQVYKHFSEQESDSTYLPDQTSHKDDCPVTSHSNRQLTPELAAAQSASECIVNCKAVWEIISRLLQEICPNVPMEEKPYLYAQDLFHSAINKLSESPGVTVCADETICDVCRHPQAIELICGRVLECLQFQINLMGYNLNSALDAQDEALSYFIVAHLVQETLLLISNQTNGSSPEVDSGSHRQPESQTQPCVVSSKVNYEDWPTCQSNITVPKGHSTISATKGLSPRACLSTVFATKGLPQMPGQTYTGRRRHTVLSVKIKKHSHRGIHITPSERIIRLKEMQRESSSEVSSVSVEMFSESHGQRRGCFGWLLSKVMCTEDIHWFE</sequence>
<protein>
    <submittedName>
        <fullName evidence="3">Uncharacterized protein isoform X1</fullName>
    </submittedName>
</protein>
<evidence type="ECO:0000313" key="2">
    <source>
        <dbReference type="Proteomes" id="UP001652741"/>
    </source>
</evidence>
<evidence type="ECO:0000256" key="1">
    <source>
        <dbReference type="SAM" id="MobiDB-lite"/>
    </source>
</evidence>
<dbReference type="Proteomes" id="UP001652741">
    <property type="component" value="Chromosome ssa02"/>
</dbReference>